<proteinExistence type="predicted"/>
<feature type="domain" description="Type II methyltransferase M.TaqI-like" evidence="6">
    <location>
        <begin position="64"/>
        <end position="188"/>
    </location>
</feature>
<dbReference type="GO" id="GO:0003676">
    <property type="term" value="F:nucleic acid binding"/>
    <property type="evidence" value="ECO:0007669"/>
    <property type="project" value="InterPro"/>
</dbReference>
<dbReference type="AlphaFoldDB" id="K1LAP0"/>
<evidence type="ECO:0000313" key="8">
    <source>
        <dbReference type="EMBL" id="EKB54370.1"/>
    </source>
</evidence>
<dbReference type="PATRIC" id="fig|883112.3.peg.1189"/>
<evidence type="ECO:0000256" key="4">
    <source>
        <dbReference type="ARBA" id="ARBA00022691"/>
    </source>
</evidence>
<dbReference type="RefSeq" id="WP_006701840.1">
    <property type="nucleotide sequence ID" value="NZ_JH932301.1"/>
</dbReference>
<dbReference type="InterPro" id="IPR011639">
    <property type="entry name" value="MethylTrfase_TaqI-like_dom"/>
</dbReference>
<dbReference type="GO" id="GO:0006304">
    <property type="term" value="P:DNA modification"/>
    <property type="evidence" value="ECO:0007669"/>
    <property type="project" value="InterPro"/>
</dbReference>
<dbReference type="Pfam" id="PF07669">
    <property type="entry name" value="Eco57I"/>
    <property type="match status" value="1"/>
</dbReference>
<reference evidence="7 9" key="1">
    <citation type="submission" date="2012-07" db="EMBL/GenBank/DDBJ databases">
        <title>The Genome Sequence of Facklamia ignava CCUG 37419.</title>
        <authorList>
            <consortium name="The Broad Institute Genome Sequencing Platform"/>
            <person name="Earl A."/>
            <person name="Ward D."/>
            <person name="Feldgarden M."/>
            <person name="Gevers D."/>
            <person name="Huys G."/>
            <person name="Walker B."/>
            <person name="Young S.K."/>
            <person name="Zeng Q."/>
            <person name="Gargeya S."/>
            <person name="Fitzgerald M."/>
            <person name="Haas B."/>
            <person name="Abouelleil A."/>
            <person name="Alvarado L."/>
            <person name="Arachchi H.M."/>
            <person name="Berlin A.M."/>
            <person name="Chapman S.B."/>
            <person name="Goldberg J."/>
            <person name="Griggs A."/>
            <person name="Gujja S."/>
            <person name="Hansen M."/>
            <person name="Howarth C."/>
            <person name="Imamovic A."/>
            <person name="Larimer J."/>
            <person name="McCowen C."/>
            <person name="Montmayeur A."/>
            <person name="Murphy C."/>
            <person name="Neiman D."/>
            <person name="Pearson M."/>
            <person name="Priest M."/>
            <person name="Roberts A."/>
            <person name="Saif S."/>
            <person name="Shea T."/>
            <person name="Sisk P."/>
            <person name="Sykes S."/>
            <person name="Wortman J."/>
            <person name="Nusbaum C."/>
            <person name="Birren B."/>
        </authorList>
    </citation>
    <scope>NUCLEOTIDE SEQUENCE [LARGE SCALE GENOMIC DNA]</scope>
    <source>
        <strain evidence="7 9">CCUG 37419</strain>
    </source>
</reference>
<protein>
    <recommendedName>
        <fullName evidence="1">site-specific DNA-methyltransferase (adenine-specific)</fullName>
        <ecNumber evidence="1">2.1.1.72</ecNumber>
    </recommendedName>
</protein>
<dbReference type="STRING" id="883112.HMPREF9707_01197"/>
<dbReference type="EMBL" id="AGZE01000032">
    <property type="protein sequence ID" value="EKB54370.1"/>
    <property type="molecule type" value="Genomic_DNA"/>
</dbReference>
<evidence type="ECO:0000256" key="5">
    <source>
        <dbReference type="ARBA" id="ARBA00047942"/>
    </source>
</evidence>
<evidence type="ECO:0000259" key="6">
    <source>
        <dbReference type="Pfam" id="PF07669"/>
    </source>
</evidence>
<dbReference type="Gene3D" id="3.40.50.150">
    <property type="entry name" value="Vaccinia Virus protein VP39"/>
    <property type="match status" value="1"/>
</dbReference>
<dbReference type="PANTHER" id="PTHR33841:SF1">
    <property type="entry name" value="DNA METHYLTRANSFERASE A"/>
    <property type="match status" value="1"/>
</dbReference>
<dbReference type="PANTHER" id="PTHR33841">
    <property type="entry name" value="DNA METHYLTRANSFERASE YEEA-RELATED"/>
    <property type="match status" value="1"/>
</dbReference>
<evidence type="ECO:0000256" key="2">
    <source>
        <dbReference type="ARBA" id="ARBA00022603"/>
    </source>
</evidence>
<dbReference type="EC" id="2.1.1.72" evidence="1"/>
<organism evidence="7 9">
    <name type="scientific">Falseniella ignava CCUG 37419</name>
    <dbReference type="NCBI Taxonomy" id="883112"/>
    <lineage>
        <taxon>Bacteria</taxon>
        <taxon>Bacillati</taxon>
        <taxon>Bacillota</taxon>
        <taxon>Bacilli</taxon>
        <taxon>Lactobacillales</taxon>
        <taxon>Aerococcaceae</taxon>
        <taxon>Falseniella</taxon>
    </lineage>
</organism>
<dbReference type="InterPro" id="IPR050953">
    <property type="entry name" value="N4_N6_ade-DNA_methylase"/>
</dbReference>
<keyword evidence="3" id="KW-0808">Transferase</keyword>
<keyword evidence="2" id="KW-0489">Methyltransferase</keyword>
<evidence type="ECO:0000256" key="1">
    <source>
        <dbReference type="ARBA" id="ARBA00011900"/>
    </source>
</evidence>
<comment type="caution">
    <text evidence="7">The sequence shown here is derived from an EMBL/GenBank/DDBJ whole genome shotgun (WGS) entry which is preliminary data.</text>
</comment>
<sequence>MEKVFQSYYTNSLDITSYMVNKLELNSNDNVLEPSGGEGAFIDELISSGFQGPIDTFDIDEEAIEVLNNKYKNFANISIYHANTLTSNLLNSYSEKGGYYTKIIGNPPYGGWLEYDEREFYKNKFQGLYAKETYTLFLYRCLTLLNNHGKLSFIIPDTFLFLNNHKQIRKKILSETIIEEILIFPSKFFPGVSFGYSNLCIITLKNPPL</sequence>
<dbReference type="HOGENOM" id="CLU_1313860_0_0_9"/>
<comment type="catalytic activity">
    <reaction evidence="5">
        <text>a 2'-deoxyadenosine in DNA + S-adenosyl-L-methionine = an N(6)-methyl-2'-deoxyadenosine in DNA + S-adenosyl-L-homocysteine + H(+)</text>
        <dbReference type="Rhea" id="RHEA:15197"/>
        <dbReference type="Rhea" id="RHEA-COMP:12418"/>
        <dbReference type="Rhea" id="RHEA-COMP:12419"/>
        <dbReference type="ChEBI" id="CHEBI:15378"/>
        <dbReference type="ChEBI" id="CHEBI:57856"/>
        <dbReference type="ChEBI" id="CHEBI:59789"/>
        <dbReference type="ChEBI" id="CHEBI:90615"/>
        <dbReference type="ChEBI" id="CHEBI:90616"/>
        <dbReference type="EC" id="2.1.1.72"/>
    </reaction>
</comment>
<dbReference type="InterPro" id="IPR002052">
    <property type="entry name" value="DNA_methylase_N6_adenine_CS"/>
</dbReference>
<name>K1LAP0_9LACT</name>
<evidence type="ECO:0000313" key="9">
    <source>
        <dbReference type="Proteomes" id="UP000005147"/>
    </source>
</evidence>
<dbReference type="PRINTS" id="PR00507">
    <property type="entry name" value="N12N6MTFRASE"/>
</dbReference>
<dbReference type="PROSITE" id="PS00092">
    <property type="entry name" value="N6_MTASE"/>
    <property type="match status" value="1"/>
</dbReference>
<dbReference type="InterPro" id="IPR029063">
    <property type="entry name" value="SAM-dependent_MTases_sf"/>
</dbReference>
<dbReference type="GO" id="GO:0009007">
    <property type="term" value="F:site-specific DNA-methyltransferase (adenine-specific) activity"/>
    <property type="evidence" value="ECO:0007669"/>
    <property type="project" value="UniProtKB-EC"/>
</dbReference>
<gene>
    <name evidence="8" type="ORF">HMPREF9707_01197</name>
    <name evidence="7" type="ORF">HMPREF9707_01638</name>
</gene>
<accession>K1LAP0</accession>
<dbReference type="SUPFAM" id="SSF53335">
    <property type="entry name" value="S-adenosyl-L-methionine-dependent methyltransferases"/>
    <property type="match status" value="1"/>
</dbReference>
<dbReference type="EMBL" id="AGZE01000039">
    <property type="protein sequence ID" value="EKB53565.1"/>
    <property type="molecule type" value="Genomic_DNA"/>
</dbReference>
<evidence type="ECO:0000256" key="3">
    <source>
        <dbReference type="ARBA" id="ARBA00022679"/>
    </source>
</evidence>
<keyword evidence="9" id="KW-1185">Reference proteome</keyword>
<keyword evidence="4" id="KW-0949">S-adenosyl-L-methionine</keyword>
<dbReference type="eggNOG" id="COG0827">
    <property type="taxonomic scope" value="Bacteria"/>
</dbReference>
<evidence type="ECO:0000313" key="7">
    <source>
        <dbReference type="EMBL" id="EKB53565.1"/>
    </source>
</evidence>
<dbReference type="Proteomes" id="UP000005147">
    <property type="component" value="Unassembled WGS sequence"/>
</dbReference>
<dbReference type="GO" id="GO:0032259">
    <property type="term" value="P:methylation"/>
    <property type="evidence" value="ECO:0007669"/>
    <property type="project" value="UniProtKB-KW"/>
</dbReference>